<name>A0A645DFZ7_9ZZZZ</name>
<evidence type="ECO:0000313" key="4">
    <source>
        <dbReference type="EMBL" id="MPM88384.1"/>
    </source>
</evidence>
<reference evidence="4" key="1">
    <citation type="submission" date="2019-08" db="EMBL/GenBank/DDBJ databases">
        <authorList>
            <person name="Kucharzyk K."/>
            <person name="Murdoch R.W."/>
            <person name="Higgins S."/>
            <person name="Loffler F."/>
        </authorList>
    </citation>
    <scope>NUCLEOTIDE SEQUENCE</scope>
</reference>
<dbReference type="InterPro" id="IPR010998">
    <property type="entry name" value="Integrase_recombinase_N"/>
</dbReference>
<dbReference type="Gene3D" id="1.10.150.130">
    <property type="match status" value="1"/>
</dbReference>
<dbReference type="Pfam" id="PF13102">
    <property type="entry name" value="Phage_int_SAM_5"/>
    <property type="match status" value="1"/>
</dbReference>
<accession>A0A645DFZ7</accession>
<evidence type="ECO:0000256" key="1">
    <source>
        <dbReference type="ARBA" id="ARBA00023125"/>
    </source>
</evidence>
<sequence length="181" mass="21631">MYLDSIRAKLIRIHRDMEQDDTLYLTADAVVRRLSGKGKPDRHTIMEVFHEHNERCCKLSGIDMSPATVERYETCLKHTQEFMQHTYRRDDFFLDGINRQFIEDYELYLKTVRTCNHNSTTRYLSVGFNVYYMKAHCLFSLILLYLNHFFRIKRVMLVVRNISQLIAHTFCFSDNFVDVPV</sequence>
<evidence type="ECO:0000259" key="3">
    <source>
        <dbReference type="Pfam" id="PF13102"/>
    </source>
</evidence>
<feature type="transmembrane region" description="Helical" evidence="2">
    <location>
        <begin position="123"/>
        <end position="146"/>
    </location>
</feature>
<evidence type="ECO:0000256" key="2">
    <source>
        <dbReference type="SAM" id="Phobius"/>
    </source>
</evidence>
<keyword evidence="2" id="KW-0812">Transmembrane</keyword>
<dbReference type="GO" id="GO:0003677">
    <property type="term" value="F:DNA binding"/>
    <property type="evidence" value="ECO:0007669"/>
    <property type="project" value="UniProtKB-KW"/>
</dbReference>
<dbReference type="AlphaFoldDB" id="A0A645DFZ7"/>
<dbReference type="InterPro" id="IPR025269">
    <property type="entry name" value="SAM-like_dom"/>
</dbReference>
<keyword evidence="2" id="KW-1133">Transmembrane helix</keyword>
<comment type="caution">
    <text evidence="4">The sequence shown here is derived from an EMBL/GenBank/DDBJ whole genome shotgun (WGS) entry which is preliminary data.</text>
</comment>
<feature type="domain" description="Phage integrase SAM-like" evidence="3">
    <location>
        <begin position="45"/>
        <end position="125"/>
    </location>
</feature>
<protein>
    <recommendedName>
        <fullName evidence="3">Phage integrase SAM-like domain-containing protein</fullName>
    </recommendedName>
</protein>
<proteinExistence type="predicted"/>
<keyword evidence="2" id="KW-0472">Membrane</keyword>
<dbReference type="EMBL" id="VSSQ01036009">
    <property type="protein sequence ID" value="MPM88384.1"/>
    <property type="molecule type" value="Genomic_DNA"/>
</dbReference>
<keyword evidence="1" id="KW-0238">DNA-binding</keyword>
<organism evidence="4">
    <name type="scientific">bioreactor metagenome</name>
    <dbReference type="NCBI Taxonomy" id="1076179"/>
    <lineage>
        <taxon>unclassified sequences</taxon>
        <taxon>metagenomes</taxon>
        <taxon>ecological metagenomes</taxon>
    </lineage>
</organism>
<gene>
    <name evidence="4" type="ORF">SDC9_135487</name>
</gene>